<dbReference type="InterPro" id="IPR002125">
    <property type="entry name" value="CMP_dCMP_dom"/>
</dbReference>
<keyword evidence="4 6" id="KW-0862">Zinc</keyword>
<dbReference type="STRING" id="690850.Desaf_3176"/>
<dbReference type="NCBIfam" id="NF008113">
    <property type="entry name" value="PRK10860.1"/>
    <property type="match status" value="1"/>
</dbReference>
<evidence type="ECO:0000256" key="3">
    <source>
        <dbReference type="ARBA" id="ARBA00022801"/>
    </source>
</evidence>
<keyword evidence="1 6" id="KW-0819">tRNA processing</keyword>
<dbReference type="HAMAP" id="MF_00972">
    <property type="entry name" value="tRNA_aden_deaminase"/>
    <property type="match status" value="1"/>
</dbReference>
<dbReference type="AlphaFoldDB" id="F3Z3D3"/>
<feature type="active site" description="Proton donor" evidence="6">
    <location>
        <position position="71"/>
    </location>
</feature>
<dbReference type="PANTHER" id="PTHR11079">
    <property type="entry name" value="CYTOSINE DEAMINASE FAMILY MEMBER"/>
    <property type="match status" value="1"/>
</dbReference>
<evidence type="ECO:0000256" key="2">
    <source>
        <dbReference type="ARBA" id="ARBA00022723"/>
    </source>
</evidence>
<dbReference type="eggNOG" id="COG0590">
    <property type="taxonomic scope" value="Bacteria"/>
</dbReference>
<dbReference type="Proteomes" id="UP000007844">
    <property type="component" value="Chromosome"/>
</dbReference>
<evidence type="ECO:0000259" key="7">
    <source>
        <dbReference type="PROSITE" id="PS51747"/>
    </source>
</evidence>
<organism evidence="8 9">
    <name type="scientific">Desulfocurvibacter africanus subsp. africanus str. Walvis Bay</name>
    <dbReference type="NCBI Taxonomy" id="690850"/>
    <lineage>
        <taxon>Bacteria</taxon>
        <taxon>Pseudomonadati</taxon>
        <taxon>Thermodesulfobacteriota</taxon>
        <taxon>Desulfovibrionia</taxon>
        <taxon>Desulfovibrionales</taxon>
        <taxon>Desulfovibrionaceae</taxon>
        <taxon>Desulfocurvibacter</taxon>
    </lineage>
</organism>
<dbReference type="EC" id="3.5.4.33" evidence="6"/>
<dbReference type="RefSeq" id="WP_014261107.1">
    <property type="nucleotide sequence ID" value="NC_016629.1"/>
</dbReference>
<feature type="binding site" evidence="6">
    <location>
        <position position="69"/>
    </location>
    <ligand>
        <name>Zn(2+)</name>
        <dbReference type="ChEBI" id="CHEBI:29105"/>
        <note>catalytic</note>
    </ligand>
</feature>
<name>F3Z3D3_DESAF</name>
<dbReference type="EMBL" id="CP003221">
    <property type="protein sequence ID" value="EGJ51473.1"/>
    <property type="molecule type" value="Genomic_DNA"/>
</dbReference>
<dbReference type="GO" id="GO:0008270">
    <property type="term" value="F:zinc ion binding"/>
    <property type="evidence" value="ECO:0007669"/>
    <property type="project" value="UniProtKB-UniRule"/>
</dbReference>
<dbReference type="PROSITE" id="PS51747">
    <property type="entry name" value="CYT_DCMP_DEAMINASES_2"/>
    <property type="match status" value="1"/>
</dbReference>
<comment type="subunit">
    <text evidence="6">Homodimer.</text>
</comment>
<evidence type="ECO:0000256" key="5">
    <source>
        <dbReference type="ARBA" id="ARBA00048045"/>
    </source>
</evidence>
<keyword evidence="9" id="KW-1185">Reference proteome</keyword>
<sequence>MTSPQLLPPVSPPAGWASWREVMDVALRQAHEAGSMGEVPVGAALLSAEGSLLAQAHNAPLSLNDPTAHAEMLCLRQGASTLGNYRLTGCILAVTLEPCIMCLGALVHARIAGLVIGARDPKAGAVLSRLKGLRLPFLNHQFWVLEGIMAEDCGKLLSSFFLRRRKARQGLLSP</sequence>
<keyword evidence="2 6" id="KW-0479">Metal-binding</keyword>
<comment type="cofactor">
    <cofactor evidence="6">
        <name>Zn(2+)</name>
        <dbReference type="ChEBI" id="CHEBI:29105"/>
    </cofactor>
    <text evidence="6">Binds 1 zinc ion per subunit.</text>
</comment>
<comment type="catalytic activity">
    <reaction evidence="5 6">
        <text>adenosine(34) in tRNA + H2O + H(+) = inosine(34) in tRNA + NH4(+)</text>
        <dbReference type="Rhea" id="RHEA:43168"/>
        <dbReference type="Rhea" id="RHEA-COMP:10373"/>
        <dbReference type="Rhea" id="RHEA-COMP:10374"/>
        <dbReference type="ChEBI" id="CHEBI:15377"/>
        <dbReference type="ChEBI" id="CHEBI:15378"/>
        <dbReference type="ChEBI" id="CHEBI:28938"/>
        <dbReference type="ChEBI" id="CHEBI:74411"/>
        <dbReference type="ChEBI" id="CHEBI:82852"/>
        <dbReference type="EC" id="3.5.4.33"/>
    </reaction>
</comment>
<accession>F3Z3D3</accession>
<dbReference type="SUPFAM" id="SSF53927">
    <property type="entry name" value="Cytidine deaminase-like"/>
    <property type="match status" value="1"/>
</dbReference>
<comment type="function">
    <text evidence="6">Catalyzes the deamination of adenosine to inosine at the wobble position 34 of tRNA(Arg2).</text>
</comment>
<dbReference type="GO" id="GO:0052717">
    <property type="term" value="F:tRNA-specific adenosine-34 deaminase activity"/>
    <property type="evidence" value="ECO:0007669"/>
    <property type="project" value="UniProtKB-UniRule"/>
</dbReference>
<dbReference type="CDD" id="cd01285">
    <property type="entry name" value="nucleoside_deaminase"/>
    <property type="match status" value="1"/>
</dbReference>
<evidence type="ECO:0000313" key="8">
    <source>
        <dbReference type="EMBL" id="EGJ51473.1"/>
    </source>
</evidence>
<comment type="similarity">
    <text evidence="6">Belongs to the cytidine and deoxycytidylate deaminase family.</text>
</comment>
<evidence type="ECO:0000256" key="1">
    <source>
        <dbReference type="ARBA" id="ARBA00022694"/>
    </source>
</evidence>
<gene>
    <name evidence="6" type="primary">tadA</name>
    <name evidence="8" type="ORF">Desaf_3176</name>
</gene>
<reference evidence="8 9" key="1">
    <citation type="journal article" date="2011" name="J. Bacteriol.">
        <title>Genome sequence of the mercury-methylating and pleomorphic Desulfovibrio africanus Strain Walvis Bay.</title>
        <authorList>
            <person name="Brown S.D."/>
            <person name="Wall J.D."/>
            <person name="Kucken A.M."/>
            <person name="Gilmour C.C."/>
            <person name="Podar M."/>
            <person name="Brandt C.C."/>
            <person name="Teshima H."/>
            <person name="Detter J.C."/>
            <person name="Han C.S."/>
            <person name="Land M.L."/>
            <person name="Lucas S."/>
            <person name="Han J."/>
            <person name="Pennacchio L."/>
            <person name="Nolan M."/>
            <person name="Pitluck S."/>
            <person name="Woyke T."/>
            <person name="Goodwin L."/>
            <person name="Palumbo A.V."/>
            <person name="Elias D.A."/>
        </authorList>
    </citation>
    <scope>NUCLEOTIDE SEQUENCE [LARGE SCALE GENOMIC DNA]</scope>
    <source>
        <strain evidence="8 9">Walvis Bay</strain>
    </source>
</reference>
<dbReference type="InterPro" id="IPR028883">
    <property type="entry name" value="tRNA_aden_deaminase"/>
</dbReference>
<dbReference type="InterPro" id="IPR016193">
    <property type="entry name" value="Cytidine_deaminase-like"/>
</dbReference>
<proteinExistence type="inferred from homology"/>
<feature type="binding site" evidence="6">
    <location>
        <position position="99"/>
    </location>
    <ligand>
        <name>Zn(2+)</name>
        <dbReference type="ChEBI" id="CHEBI:29105"/>
        <note>catalytic</note>
    </ligand>
</feature>
<feature type="binding site" evidence="6">
    <location>
        <position position="102"/>
    </location>
    <ligand>
        <name>Zn(2+)</name>
        <dbReference type="ChEBI" id="CHEBI:29105"/>
        <note>catalytic</note>
    </ligand>
</feature>
<keyword evidence="3 6" id="KW-0378">Hydrolase</keyword>
<feature type="domain" description="CMP/dCMP-type deaminase" evidence="7">
    <location>
        <begin position="17"/>
        <end position="127"/>
    </location>
</feature>
<dbReference type="HOGENOM" id="CLU_025810_3_2_7"/>
<evidence type="ECO:0000256" key="6">
    <source>
        <dbReference type="HAMAP-Rule" id="MF_00972"/>
    </source>
</evidence>
<protein>
    <recommendedName>
        <fullName evidence="6">tRNA-specific adenosine deaminase</fullName>
        <ecNumber evidence="6">3.5.4.33</ecNumber>
    </recommendedName>
</protein>
<dbReference type="Pfam" id="PF00383">
    <property type="entry name" value="dCMP_cyt_deam_1"/>
    <property type="match status" value="1"/>
</dbReference>
<dbReference type="PANTHER" id="PTHR11079:SF202">
    <property type="entry name" value="TRNA-SPECIFIC ADENOSINE DEAMINASE"/>
    <property type="match status" value="1"/>
</dbReference>
<evidence type="ECO:0000313" key="9">
    <source>
        <dbReference type="Proteomes" id="UP000007844"/>
    </source>
</evidence>
<dbReference type="GO" id="GO:0002100">
    <property type="term" value="P:tRNA wobble adenosine to inosine editing"/>
    <property type="evidence" value="ECO:0007669"/>
    <property type="project" value="UniProtKB-UniRule"/>
</dbReference>
<evidence type="ECO:0000256" key="4">
    <source>
        <dbReference type="ARBA" id="ARBA00022833"/>
    </source>
</evidence>
<dbReference type="KEGG" id="daf:Desaf_3176"/>
<dbReference type="Gene3D" id="3.40.140.10">
    <property type="entry name" value="Cytidine Deaminase, domain 2"/>
    <property type="match status" value="1"/>
</dbReference>